<accession>A0ABT1CE62</accession>
<feature type="non-terminal residue" evidence="1">
    <location>
        <position position="1"/>
    </location>
</feature>
<gene>
    <name evidence="1" type="ORF">NGM99_20900</name>
</gene>
<proteinExistence type="predicted"/>
<protein>
    <submittedName>
        <fullName evidence="1">Uncharacterized protein</fullName>
    </submittedName>
</protein>
<sequence length="64" mass="6630">AIELSPAYVDVAIQRWQAFTGQEARLEGKADGEALTFAAVAAARGVTLAANASTVRTAQQDNPA</sequence>
<dbReference type="Proteomes" id="UP001205906">
    <property type="component" value="Unassembled WGS sequence"/>
</dbReference>
<dbReference type="EMBL" id="JAMXQS010000012">
    <property type="protein sequence ID" value="MCO6052251.1"/>
    <property type="molecule type" value="Genomic_DNA"/>
</dbReference>
<name>A0ABT1CE62_9HYPH</name>
<evidence type="ECO:0000313" key="1">
    <source>
        <dbReference type="EMBL" id="MCO6052251.1"/>
    </source>
</evidence>
<comment type="caution">
    <text evidence="1">The sequence shown here is derived from an EMBL/GenBank/DDBJ whole genome shotgun (WGS) entry which is preliminary data.</text>
</comment>
<keyword evidence="2" id="KW-1185">Reference proteome</keyword>
<evidence type="ECO:0000313" key="2">
    <source>
        <dbReference type="Proteomes" id="UP001205906"/>
    </source>
</evidence>
<organism evidence="1 2">
    <name type="scientific">Mesorhizobium liriopis</name>
    <dbReference type="NCBI Taxonomy" id="2953882"/>
    <lineage>
        <taxon>Bacteria</taxon>
        <taxon>Pseudomonadati</taxon>
        <taxon>Pseudomonadota</taxon>
        <taxon>Alphaproteobacteria</taxon>
        <taxon>Hyphomicrobiales</taxon>
        <taxon>Phyllobacteriaceae</taxon>
        <taxon>Mesorhizobium</taxon>
    </lineage>
</organism>
<reference evidence="1 2" key="1">
    <citation type="submission" date="2022-06" db="EMBL/GenBank/DDBJ databases">
        <title>Mesorhizobium sp. strain RP14 Genome sequencing and assembly.</title>
        <authorList>
            <person name="Kim I."/>
        </authorList>
    </citation>
    <scope>NUCLEOTIDE SEQUENCE [LARGE SCALE GENOMIC DNA]</scope>
    <source>
        <strain evidence="2">RP14(2022)</strain>
    </source>
</reference>